<reference evidence="1 2" key="1">
    <citation type="journal article" date="2017" name="Gigascience">
        <title>Draft genome of the honey bee ectoparasitic mite, Tropilaelaps mercedesae, is shaped by the parasitic life history.</title>
        <authorList>
            <person name="Dong X."/>
            <person name="Armstrong S.D."/>
            <person name="Xia D."/>
            <person name="Makepeace B.L."/>
            <person name="Darby A.C."/>
            <person name="Kadowaki T."/>
        </authorList>
    </citation>
    <scope>NUCLEOTIDE SEQUENCE [LARGE SCALE GENOMIC DNA]</scope>
    <source>
        <strain evidence="1">Wuxi-XJTLU</strain>
    </source>
</reference>
<organism evidence="1 2">
    <name type="scientific">Tropilaelaps mercedesae</name>
    <dbReference type="NCBI Taxonomy" id="418985"/>
    <lineage>
        <taxon>Eukaryota</taxon>
        <taxon>Metazoa</taxon>
        <taxon>Ecdysozoa</taxon>
        <taxon>Arthropoda</taxon>
        <taxon>Chelicerata</taxon>
        <taxon>Arachnida</taxon>
        <taxon>Acari</taxon>
        <taxon>Parasitiformes</taxon>
        <taxon>Mesostigmata</taxon>
        <taxon>Gamasina</taxon>
        <taxon>Dermanyssoidea</taxon>
        <taxon>Laelapidae</taxon>
        <taxon>Tropilaelaps</taxon>
    </lineage>
</organism>
<sequence>MSPSVREPLRVLRWLTEGSLLERRYQKGGCAGPLPVPVWPPDKVFQGLGSGGIVHEGVVADCLPGVSTQMDAHQKTIVVCSVYEAKGRCERFCWTYERTHKLRGP</sequence>
<gene>
    <name evidence="1" type="ORF">BIW11_03904</name>
</gene>
<name>A0A1V9XED9_9ACAR</name>
<keyword evidence="2" id="KW-1185">Reference proteome</keyword>
<evidence type="ECO:0000313" key="1">
    <source>
        <dbReference type="EMBL" id="OQR71771.1"/>
    </source>
</evidence>
<accession>A0A1V9XED9</accession>
<dbReference type="EMBL" id="MNPL01013599">
    <property type="protein sequence ID" value="OQR71771.1"/>
    <property type="molecule type" value="Genomic_DNA"/>
</dbReference>
<dbReference type="Proteomes" id="UP000192247">
    <property type="component" value="Unassembled WGS sequence"/>
</dbReference>
<comment type="caution">
    <text evidence="1">The sequence shown here is derived from an EMBL/GenBank/DDBJ whole genome shotgun (WGS) entry which is preliminary data.</text>
</comment>
<dbReference type="InParanoid" id="A0A1V9XED9"/>
<dbReference type="AlphaFoldDB" id="A0A1V9XED9"/>
<proteinExistence type="predicted"/>
<protein>
    <submittedName>
        <fullName evidence="1">Uncharacterized protein</fullName>
    </submittedName>
</protein>
<evidence type="ECO:0000313" key="2">
    <source>
        <dbReference type="Proteomes" id="UP000192247"/>
    </source>
</evidence>